<dbReference type="Proteomes" id="UP000028782">
    <property type="component" value="Chromosome"/>
</dbReference>
<evidence type="ECO:0000313" key="2">
    <source>
        <dbReference type="Proteomes" id="UP000028782"/>
    </source>
</evidence>
<name>A0A076PQN9_COMTE</name>
<gene>
    <name evidence="1" type="ORF">O987_07820</name>
</gene>
<organism evidence="1 2">
    <name type="scientific">Comamonas testosteroni TK102</name>
    <dbReference type="NCBI Taxonomy" id="1392005"/>
    <lineage>
        <taxon>Bacteria</taxon>
        <taxon>Pseudomonadati</taxon>
        <taxon>Pseudomonadota</taxon>
        <taxon>Betaproteobacteria</taxon>
        <taxon>Burkholderiales</taxon>
        <taxon>Comamonadaceae</taxon>
        <taxon>Comamonas</taxon>
    </lineage>
</organism>
<dbReference type="KEGG" id="ctes:O987_07820"/>
<protein>
    <submittedName>
        <fullName evidence="1">Uncharacterized protein</fullName>
    </submittedName>
</protein>
<proteinExistence type="predicted"/>
<dbReference type="AlphaFoldDB" id="A0A076PQN9"/>
<evidence type="ECO:0000313" key="1">
    <source>
        <dbReference type="EMBL" id="AIJ45712.1"/>
    </source>
</evidence>
<reference evidence="1 2" key="1">
    <citation type="journal article" date="2014" name="Genome Announc.">
        <title>Complete Genome Sequence of Polychlorinated Biphenyl Degrader Comamonas testosteroni TK102 (NBRC 109938).</title>
        <authorList>
            <person name="Fukuda K."/>
            <person name="Hosoyama A."/>
            <person name="Tsuchikane K."/>
            <person name="Ohji S."/>
            <person name="Yamazoe A."/>
            <person name="Fujita N."/>
            <person name="Shintani M."/>
            <person name="Kimbara K."/>
        </authorList>
    </citation>
    <scope>NUCLEOTIDE SEQUENCE [LARGE SCALE GENOMIC DNA]</scope>
    <source>
        <strain evidence="1">TK102</strain>
    </source>
</reference>
<sequence length="87" mass="10023">MPDVHYWGIDVLDLQVLAMCVIAKKDIEVAVLLYFLEQSPANEPLLKVLGVRADDMQPVHATVMQRNVTPIIRQKKNVRMRKDVFLH</sequence>
<accession>A0A076PQN9</accession>
<dbReference type="EMBL" id="CP006704">
    <property type="protein sequence ID" value="AIJ45712.1"/>
    <property type="molecule type" value="Genomic_DNA"/>
</dbReference>
<dbReference type="HOGENOM" id="CLU_2477993_0_0_4"/>
<dbReference type="RefSeq" id="WP_043371433.1">
    <property type="nucleotide sequence ID" value="NZ_CP006704.1"/>
</dbReference>